<accession>A0A0M3J878</accession>
<evidence type="ECO:0000313" key="5">
    <source>
        <dbReference type="WBParaSite" id="ASIM_0000371501-mRNA-1"/>
    </source>
</evidence>
<sequence length="136" mass="15594">MKDSGKIKIMKFSPDQRIASIQCEESSVDFICLSSTADDLVTTQFSQSTKMRSARIVGLEWLTNNQLLFVTNQGLELYQVNVEKKNTKLLKTYNISLYWFIYYNGSLHRLTKFEVDFGSSNAKTNLIEREVTVASM</sequence>
<dbReference type="AlphaFoldDB" id="A0A0M3J878"/>
<protein>
    <submittedName>
        <fullName evidence="5 6">ANAPC4_WD40 domain-containing protein</fullName>
    </submittedName>
</protein>
<dbReference type="GO" id="GO:0010506">
    <property type="term" value="P:regulation of autophagy"/>
    <property type="evidence" value="ECO:0007669"/>
    <property type="project" value="InterPro"/>
</dbReference>
<dbReference type="OrthoDB" id="5874948at2759"/>
<dbReference type="WBParaSite" id="ASIM_0000378001-mRNA-1">
    <property type="protein sequence ID" value="ASIM_0000378001-mRNA-1"/>
    <property type="gene ID" value="ASIM_0000378001"/>
</dbReference>
<reference evidence="2 4" key="2">
    <citation type="submission" date="2018-11" db="EMBL/GenBank/DDBJ databases">
        <authorList>
            <consortium name="Pathogen Informatics"/>
        </authorList>
    </citation>
    <scope>NUCLEOTIDE SEQUENCE [LARGE SCALE GENOMIC DNA]</scope>
</reference>
<dbReference type="GO" id="GO:0035658">
    <property type="term" value="C:Mon1-Ccz1 complex"/>
    <property type="evidence" value="ECO:0007669"/>
    <property type="project" value="InterPro"/>
</dbReference>
<evidence type="ECO:0000313" key="3">
    <source>
        <dbReference type="EMBL" id="VDK21981.1"/>
    </source>
</evidence>
<gene>
    <name evidence="2" type="ORF">ASIM_LOCUS3549</name>
    <name evidence="3" type="ORF">ASIM_LOCUS3609</name>
</gene>
<organism evidence="6">
    <name type="scientific">Anisakis simplex</name>
    <name type="common">Herring worm</name>
    <dbReference type="NCBI Taxonomy" id="6269"/>
    <lineage>
        <taxon>Eukaryota</taxon>
        <taxon>Metazoa</taxon>
        <taxon>Ecdysozoa</taxon>
        <taxon>Nematoda</taxon>
        <taxon>Chromadorea</taxon>
        <taxon>Rhabditida</taxon>
        <taxon>Spirurina</taxon>
        <taxon>Ascaridomorpha</taxon>
        <taxon>Ascaridoidea</taxon>
        <taxon>Anisakidae</taxon>
        <taxon>Anisakis</taxon>
        <taxon>Anisakis simplex complex</taxon>
    </lineage>
</organism>
<dbReference type="GO" id="GO:0031902">
    <property type="term" value="C:late endosome membrane"/>
    <property type="evidence" value="ECO:0007669"/>
    <property type="project" value="TreeGrafter"/>
</dbReference>
<dbReference type="InterPro" id="IPR049040">
    <property type="entry name" value="RMC1_N"/>
</dbReference>
<reference evidence="5 6" key="1">
    <citation type="submission" date="2017-02" db="UniProtKB">
        <authorList>
            <consortium name="WormBaseParasite"/>
        </authorList>
    </citation>
    <scope>IDENTIFICATION</scope>
</reference>
<dbReference type="WBParaSite" id="ASIM_0000371501-mRNA-1">
    <property type="protein sequence ID" value="ASIM_0000371501-mRNA-1"/>
    <property type="gene ID" value="ASIM_0000371501"/>
</dbReference>
<dbReference type="PANTHER" id="PTHR12897">
    <property type="entry name" value="COLON CANCER-ASSOCIATED PROTEIN MIC1"/>
    <property type="match status" value="1"/>
</dbReference>
<dbReference type="EMBL" id="UYRR01005582">
    <property type="protein sequence ID" value="VDK21883.1"/>
    <property type="molecule type" value="Genomic_DNA"/>
</dbReference>
<dbReference type="PANTHER" id="PTHR12897:SF4">
    <property type="entry name" value="REGULATOR OF MON1-CCZ1 COMPLEX"/>
    <property type="match status" value="1"/>
</dbReference>
<evidence type="ECO:0000313" key="4">
    <source>
        <dbReference type="Proteomes" id="UP000267096"/>
    </source>
</evidence>
<evidence type="ECO:0000259" key="1">
    <source>
        <dbReference type="Pfam" id="PF21029"/>
    </source>
</evidence>
<dbReference type="InterPro" id="IPR040371">
    <property type="entry name" value="RMC1"/>
</dbReference>
<evidence type="ECO:0000313" key="6">
    <source>
        <dbReference type="WBParaSite" id="ASIM_0000378001-mRNA-1"/>
    </source>
</evidence>
<name>A0A0M3J878_ANISI</name>
<dbReference type="Proteomes" id="UP000267096">
    <property type="component" value="Unassembled WGS sequence"/>
</dbReference>
<feature type="domain" description="Regulator of MON1-CCZ1 complex N-terminal" evidence="1">
    <location>
        <begin position="1"/>
        <end position="86"/>
    </location>
</feature>
<keyword evidence="4" id="KW-1185">Reference proteome</keyword>
<evidence type="ECO:0000313" key="2">
    <source>
        <dbReference type="EMBL" id="VDK21883.1"/>
    </source>
</evidence>
<dbReference type="GO" id="GO:0005765">
    <property type="term" value="C:lysosomal membrane"/>
    <property type="evidence" value="ECO:0007669"/>
    <property type="project" value="TreeGrafter"/>
</dbReference>
<proteinExistence type="predicted"/>
<dbReference type="Pfam" id="PF21029">
    <property type="entry name" value="RMC1_N"/>
    <property type="match status" value="1"/>
</dbReference>
<dbReference type="EMBL" id="UYRR01005725">
    <property type="protein sequence ID" value="VDK21981.1"/>
    <property type="molecule type" value="Genomic_DNA"/>
</dbReference>